<protein>
    <submittedName>
        <fullName evidence="1">Uncharacterized protein</fullName>
    </submittedName>
</protein>
<proteinExistence type="predicted"/>
<evidence type="ECO:0000313" key="2">
    <source>
        <dbReference type="Proteomes" id="UP001610444"/>
    </source>
</evidence>
<dbReference type="RefSeq" id="XP_070895598.1">
    <property type="nucleotide sequence ID" value="XM_071041229.1"/>
</dbReference>
<dbReference type="Proteomes" id="UP001610444">
    <property type="component" value="Unassembled WGS sequence"/>
</dbReference>
<sequence length="290" mass="32664">MVYYNYLWVKQTGQSADQWHYIVVSADRNTADTFFRILDTNRSFTIPRLNTSESIKDLTRVSPQLWTYDCVDASMPARLNFVVSGNAPEVADKIPAFADVMGKIKIVHMGPINTLRGDASGWTIPTPKMDFPLDGEDWLSGYSFYVRRRGFPNVYWYNDGGLITLSQHKRSRFIVTVQNSRLRPSAKIPIIAKDKLKIQWVGGDSTRRPLDIIGGFLAVSTGETKLFDFSDLSQRFSILWAEDGSSEPNNPYKDVKITWSSESGSNNDSFELCEGMPVGELGGLGDNDEY</sequence>
<dbReference type="GeneID" id="98156393"/>
<gene>
    <name evidence="1" type="ORF">BJX68DRAFT_243962</name>
</gene>
<dbReference type="EMBL" id="JBFXLR010000046">
    <property type="protein sequence ID" value="KAL2843420.1"/>
    <property type="molecule type" value="Genomic_DNA"/>
</dbReference>
<reference evidence="1 2" key="1">
    <citation type="submission" date="2024-07" db="EMBL/GenBank/DDBJ databases">
        <title>Section-level genome sequencing and comparative genomics of Aspergillus sections Usti and Cavernicolus.</title>
        <authorList>
            <consortium name="Lawrence Berkeley National Laboratory"/>
            <person name="Nybo J.L."/>
            <person name="Vesth T.C."/>
            <person name="Theobald S."/>
            <person name="Frisvad J.C."/>
            <person name="Larsen T.O."/>
            <person name="Kjaerboelling I."/>
            <person name="Rothschild-Mancinelli K."/>
            <person name="Lyhne E.K."/>
            <person name="Kogle M.E."/>
            <person name="Barry K."/>
            <person name="Clum A."/>
            <person name="Na H."/>
            <person name="Ledsgaard L."/>
            <person name="Lin J."/>
            <person name="Lipzen A."/>
            <person name="Kuo A."/>
            <person name="Riley R."/>
            <person name="Mondo S."/>
            <person name="LaButti K."/>
            <person name="Haridas S."/>
            <person name="Pangalinan J."/>
            <person name="Salamov A.A."/>
            <person name="Simmons B.A."/>
            <person name="Magnuson J.K."/>
            <person name="Chen J."/>
            <person name="Drula E."/>
            <person name="Henrissat B."/>
            <person name="Wiebenga A."/>
            <person name="Lubbers R.J."/>
            <person name="Gomes A.C."/>
            <person name="Macurrencykelacurrency M.R."/>
            <person name="Stajich J."/>
            <person name="Grigoriev I.V."/>
            <person name="Mortensen U.H."/>
            <person name="De vries R.P."/>
            <person name="Baker S.E."/>
            <person name="Andersen M.R."/>
        </authorList>
    </citation>
    <scope>NUCLEOTIDE SEQUENCE [LARGE SCALE GENOMIC DNA]</scope>
    <source>
        <strain evidence="1 2">CBS 756.74</strain>
    </source>
</reference>
<evidence type="ECO:0000313" key="1">
    <source>
        <dbReference type="EMBL" id="KAL2843420.1"/>
    </source>
</evidence>
<comment type="caution">
    <text evidence="1">The sequence shown here is derived from an EMBL/GenBank/DDBJ whole genome shotgun (WGS) entry which is preliminary data.</text>
</comment>
<accession>A0ABR4JTQ3</accession>
<name>A0ABR4JTQ3_9EURO</name>
<keyword evidence="2" id="KW-1185">Reference proteome</keyword>
<organism evidence="1 2">
    <name type="scientific">Aspergillus pseudodeflectus</name>
    <dbReference type="NCBI Taxonomy" id="176178"/>
    <lineage>
        <taxon>Eukaryota</taxon>
        <taxon>Fungi</taxon>
        <taxon>Dikarya</taxon>
        <taxon>Ascomycota</taxon>
        <taxon>Pezizomycotina</taxon>
        <taxon>Eurotiomycetes</taxon>
        <taxon>Eurotiomycetidae</taxon>
        <taxon>Eurotiales</taxon>
        <taxon>Aspergillaceae</taxon>
        <taxon>Aspergillus</taxon>
        <taxon>Aspergillus subgen. Nidulantes</taxon>
    </lineage>
</organism>